<organism evidence="1 2">
    <name type="scientific">Frankliniella fusca</name>
    <dbReference type="NCBI Taxonomy" id="407009"/>
    <lineage>
        <taxon>Eukaryota</taxon>
        <taxon>Metazoa</taxon>
        <taxon>Ecdysozoa</taxon>
        <taxon>Arthropoda</taxon>
        <taxon>Hexapoda</taxon>
        <taxon>Insecta</taxon>
        <taxon>Pterygota</taxon>
        <taxon>Neoptera</taxon>
        <taxon>Paraneoptera</taxon>
        <taxon>Thysanoptera</taxon>
        <taxon>Terebrantia</taxon>
        <taxon>Thripoidea</taxon>
        <taxon>Thripidae</taxon>
        <taxon>Frankliniella</taxon>
    </lineage>
</organism>
<sequence>MDPLMDPPTCFLEDCTSKLQHPQQCHHCEDSFCHQHVSPYCHNCPSIANTLITEDQSGNQFALWHVQSYPCSLQGCLNCGPMKLECCMCGKHYCSYHRRHGCIDPFLKEIQEKRMKRETNRLKFEIAKGNVDAMVDTIIEKHRNLSGSKLSTANQIQLMRLKQRASGRRDIPVKDRAYFLLHWKPSGSRHLERRALYVSKNWSVKQMIEMAAEHCNALVNGDSELSLQSLRLFQMDGSLLTEDLSAIVENLIFENILTDGGNVLLDDISQSIPFA</sequence>
<dbReference type="SUPFAM" id="SSF118310">
    <property type="entry name" value="AN1-like Zinc finger"/>
    <property type="match status" value="1"/>
</dbReference>
<accession>A0AAE1LDK1</accession>
<dbReference type="AlphaFoldDB" id="A0AAE1LDK1"/>
<dbReference type="InterPro" id="IPR035896">
    <property type="entry name" value="AN1-like_Znf"/>
</dbReference>
<gene>
    <name evidence="1" type="ORF">KUF71_024289</name>
</gene>
<proteinExistence type="predicted"/>
<dbReference type="EMBL" id="JAHWGI010000393">
    <property type="protein sequence ID" value="KAK3914794.1"/>
    <property type="molecule type" value="Genomic_DNA"/>
</dbReference>
<comment type="caution">
    <text evidence="1">The sequence shown here is derived from an EMBL/GenBank/DDBJ whole genome shotgun (WGS) entry which is preliminary data.</text>
</comment>
<keyword evidence="2" id="KW-1185">Reference proteome</keyword>
<evidence type="ECO:0000313" key="2">
    <source>
        <dbReference type="Proteomes" id="UP001219518"/>
    </source>
</evidence>
<protein>
    <submittedName>
        <fullName evidence="1">AN1-type zinc finger protein 1</fullName>
    </submittedName>
</protein>
<reference evidence="1" key="1">
    <citation type="submission" date="2021-07" db="EMBL/GenBank/DDBJ databases">
        <authorList>
            <person name="Catto M.A."/>
            <person name="Jacobson A."/>
            <person name="Kennedy G."/>
            <person name="Labadie P."/>
            <person name="Hunt B.G."/>
            <person name="Srinivasan R."/>
        </authorList>
    </citation>
    <scope>NUCLEOTIDE SEQUENCE</scope>
    <source>
        <strain evidence="1">PL_HMW_Pooled</strain>
        <tissue evidence="1">Head</tissue>
    </source>
</reference>
<evidence type="ECO:0000313" key="1">
    <source>
        <dbReference type="EMBL" id="KAK3914794.1"/>
    </source>
</evidence>
<reference evidence="1" key="2">
    <citation type="journal article" date="2023" name="BMC Genomics">
        <title>Pest status, molecular evolution, and epigenetic factors derived from the genome assembly of Frankliniella fusca, a thysanopteran phytovirus vector.</title>
        <authorList>
            <person name="Catto M.A."/>
            <person name="Labadie P.E."/>
            <person name="Jacobson A.L."/>
            <person name="Kennedy G.G."/>
            <person name="Srinivasan R."/>
            <person name="Hunt B.G."/>
        </authorList>
    </citation>
    <scope>NUCLEOTIDE SEQUENCE</scope>
    <source>
        <strain evidence="1">PL_HMW_Pooled</strain>
    </source>
</reference>
<dbReference type="Proteomes" id="UP001219518">
    <property type="component" value="Unassembled WGS sequence"/>
</dbReference>
<name>A0AAE1LDK1_9NEOP</name>